<reference evidence="2" key="2">
    <citation type="submission" date="2025-09" db="UniProtKB">
        <authorList>
            <consortium name="Ensembl"/>
        </authorList>
    </citation>
    <scope>IDENTIFICATION</scope>
</reference>
<reference evidence="2" key="1">
    <citation type="submission" date="2025-08" db="UniProtKB">
        <authorList>
            <consortium name="Ensembl"/>
        </authorList>
    </citation>
    <scope>IDENTIFICATION</scope>
</reference>
<dbReference type="GeneTree" id="ENSGT01140000283394"/>
<proteinExistence type="predicted"/>
<protein>
    <submittedName>
        <fullName evidence="2">Uncharacterized protein</fullName>
    </submittedName>
</protein>
<dbReference type="Proteomes" id="UP000472277">
    <property type="component" value="Chromosome 35"/>
</dbReference>
<evidence type="ECO:0000256" key="1">
    <source>
        <dbReference type="SAM" id="MobiDB-lite"/>
    </source>
</evidence>
<dbReference type="InParanoid" id="A0A674END0"/>
<evidence type="ECO:0000313" key="3">
    <source>
        <dbReference type="Proteomes" id="UP000472277"/>
    </source>
</evidence>
<accession>A0A674END0</accession>
<dbReference type="AlphaFoldDB" id="A0A674END0"/>
<organism evidence="2 3">
    <name type="scientific">Salmo trutta</name>
    <name type="common">Brown trout</name>
    <dbReference type="NCBI Taxonomy" id="8032"/>
    <lineage>
        <taxon>Eukaryota</taxon>
        <taxon>Metazoa</taxon>
        <taxon>Chordata</taxon>
        <taxon>Craniata</taxon>
        <taxon>Vertebrata</taxon>
        <taxon>Euteleostomi</taxon>
        <taxon>Actinopterygii</taxon>
        <taxon>Neopterygii</taxon>
        <taxon>Teleostei</taxon>
        <taxon>Protacanthopterygii</taxon>
        <taxon>Salmoniformes</taxon>
        <taxon>Salmonidae</taxon>
        <taxon>Salmoninae</taxon>
        <taxon>Salmo</taxon>
    </lineage>
</organism>
<sequence length="217" mass="22781">KKMRTSNQENPVQVIEEVKAVQLLYQAVIQSDRILSIVHLLLRLKRRNCAFFTTLSVWVDHFRLSVMCMPRNLKLFTFSTVVPSMWTGGCSLCCFLKSAPGRDGQSAPGRDGQSAPGRDGQSAPGRDGQSAPGRDGQSAPGRAGQSAPGRDGQSAPGRDGQSAPGRDGQSAPGRAGQSAPGRAGQSAPGRDGQSAPGRDGQSALGRAGQLVFSVCTY</sequence>
<name>A0A674END0_SALTR</name>
<evidence type="ECO:0000313" key="2">
    <source>
        <dbReference type="Ensembl" id="ENSSTUP00000109475.1"/>
    </source>
</evidence>
<keyword evidence="3" id="KW-1185">Reference proteome</keyword>
<dbReference type="Ensembl" id="ENSSTUT00000117237.1">
    <property type="protein sequence ID" value="ENSSTUP00000109475.1"/>
    <property type="gene ID" value="ENSSTUG00000048629.1"/>
</dbReference>
<feature type="region of interest" description="Disordered" evidence="1">
    <location>
        <begin position="101"/>
        <end position="208"/>
    </location>
</feature>